<name>A0A1M5B854_STRHI</name>
<keyword evidence="5" id="KW-1185">Reference proteome</keyword>
<dbReference type="EMBL" id="FQVN01000003">
    <property type="protein sequence ID" value="SHF38628.1"/>
    <property type="molecule type" value="Genomic_DNA"/>
</dbReference>
<evidence type="ECO:0000256" key="1">
    <source>
        <dbReference type="SAM" id="MobiDB-lite"/>
    </source>
</evidence>
<evidence type="ECO:0008006" key="6">
    <source>
        <dbReference type="Google" id="ProtNLM"/>
    </source>
</evidence>
<evidence type="ECO:0000313" key="4">
    <source>
        <dbReference type="EMBL" id="SHF38628.1"/>
    </source>
</evidence>
<feature type="compositionally biased region" description="Low complexity" evidence="1">
    <location>
        <begin position="299"/>
        <end position="324"/>
    </location>
</feature>
<keyword evidence="2" id="KW-0472">Membrane</keyword>
<organism evidence="4 5">
    <name type="scientific">Streptoalloteichus hindustanus</name>
    <dbReference type="NCBI Taxonomy" id="2017"/>
    <lineage>
        <taxon>Bacteria</taxon>
        <taxon>Bacillati</taxon>
        <taxon>Actinomycetota</taxon>
        <taxon>Actinomycetes</taxon>
        <taxon>Pseudonocardiales</taxon>
        <taxon>Pseudonocardiaceae</taxon>
        <taxon>Streptoalloteichus</taxon>
    </lineage>
</organism>
<protein>
    <recommendedName>
        <fullName evidence="6">Esterase-like activity of phytase family protein</fullName>
    </recommendedName>
</protein>
<keyword evidence="3" id="KW-0732">Signal</keyword>
<keyword evidence="2" id="KW-1133">Transmembrane helix</keyword>
<feature type="region of interest" description="Disordered" evidence="1">
    <location>
        <begin position="299"/>
        <end position="332"/>
    </location>
</feature>
<accession>A0A1M5B854</accession>
<sequence>MLSAALAVVGLAVGPLAPTALAEPGTRTASPQVSEVCRTRDPRLAEVSGLASDGANWYAVTDDGSQIQVFVLNRECAVRRVITAPIDPFDVEDMARAADGTLWLADTGDNRAKRETVALHAVSPNGKAVLHRLTYPDRAHDAEALLLDRKGVPHLVTKEPLGSSGIYRPVGPLAAPGPTALEKVGTVRLGPTDTKGGPPAAGSFGSVLVTGGAVSADGTVVALRTYTDAYLFSAPDGDVVAALGREPVRVPLPDEPQGEALAFEPDGTLLAGGEFGDGGSSAPIRAIPGATGLVARAAAPPATGTTPRPQDGGADAAAKDTGQGTESGTPWSTLGVAGVAVALVVVVLGRRRRAR</sequence>
<proteinExistence type="predicted"/>
<keyword evidence="2" id="KW-0812">Transmembrane</keyword>
<dbReference type="STRING" id="2017.SAMN05444320_103443"/>
<dbReference type="SUPFAM" id="SSF101898">
    <property type="entry name" value="NHL repeat"/>
    <property type="match status" value="1"/>
</dbReference>
<feature type="chain" id="PRO_5012002298" description="Esterase-like activity of phytase family protein" evidence="3">
    <location>
        <begin position="23"/>
        <end position="355"/>
    </location>
</feature>
<feature type="signal peptide" evidence="3">
    <location>
        <begin position="1"/>
        <end position="22"/>
    </location>
</feature>
<dbReference type="AlphaFoldDB" id="A0A1M5B854"/>
<feature type="transmembrane region" description="Helical" evidence="2">
    <location>
        <begin position="331"/>
        <end position="349"/>
    </location>
</feature>
<dbReference type="Proteomes" id="UP000184501">
    <property type="component" value="Unassembled WGS sequence"/>
</dbReference>
<evidence type="ECO:0000256" key="3">
    <source>
        <dbReference type="SAM" id="SignalP"/>
    </source>
</evidence>
<evidence type="ECO:0000313" key="5">
    <source>
        <dbReference type="Proteomes" id="UP000184501"/>
    </source>
</evidence>
<reference evidence="4 5" key="1">
    <citation type="submission" date="2016-11" db="EMBL/GenBank/DDBJ databases">
        <authorList>
            <person name="Jaros S."/>
            <person name="Januszkiewicz K."/>
            <person name="Wedrychowicz H."/>
        </authorList>
    </citation>
    <scope>NUCLEOTIDE SEQUENCE [LARGE SCALE GENOMIC DNA]</scope>
    <source>
        <strain evidence="4 5">DSM 44523</strain>
    </source>
</reference>
<gene>
    <name evidence="4" type="ORF">SAMN05444320_103443</name>
</gene>
<evidence type="ECO:0000256" key="2">
    <source>
        <dbReference type="SAM" id="Phobius"/>
    </source>
</evidence>